<protein>
    <submittedName>
        <fullName evidence="2">Uncharacterized protein</fullName>
    </submittedName>
</protein>
<dbReference type="Proteomes" id="UP001148838">
    <property type="component" value="Unassembled WGS sequence"/>
</dbReference>
<accession>A0ABQ8SB65</accession>
<evidence type="ECO:0000256" key="1">
    <source>
        <dbReference type="SAM" id="MobiDB-lite"/>
    </source>
</evidence>
<feature type="region of interest" description="Disordered" evidence="1">
    <location>
        <begin position="66"/>
        <end position="115"/>
    </location>
</feature>
<reference evidence="2 3" key="1">
    <citation type="journal article" date="2022" name="Allergy">
        <title>Genome assembly and annotation of Periplaneta americana reveal a comprehensive cockroach allergen profile.</title>
        <authorList>
            <person name="Wang L."/>
            <person name="Xiong Q."/>
            <person name="Saelim N."/>
            <person name="Wang L."/>
            <person name="Nong W."/>
            <person name="Wan A.T."/>
            <person name="Shi M."/>
            <person name="Liu X."/>
            <person name="Cao Q."/>
            <person name="Hui J.H.L."/>
            <person name="Sookrung N."/>
            <person name="Leung T.F."/>
            <person name="Tungtrongchitr A."/>
            <person name="Tsui S.K.W."/>
        </authorList>
    </citation>
    <scope>NUCLEOTIDE SEQUENCE [LARGE SCALE GENOMIC DNA]</scope>
    <source>
        <strain evidence="2">PWHHKU_190912</strain>
    </source>
</reference>
<gene>
    <name evidence="2" type="ORF">ANN_19668</name>
</gene>
<name>A0ABQ8SB65_PERAM</name>
<proteinExistence type="predicted"/>
<sequence>MAGLCGDVTISAFSSNQVVCLYHVLLNGADHYCKLQLIDFNGHEKPLDAQKEVFYMTPNLMNEPVAFKPPKWHRPGPESNPQPRAQKASAIPPPPPRATLTVGGARHERRRIQEE</sequence>
<keyword evidence="3" id="KW-1185">Reference proteome</keyword>
<organism evidence="2 3">
    <name type="scientific">Periplaneta americana</name>
    <name type="common">American cockroach</name>
    <name type="synonym">Blatta americana</name>
    <dbReference type="NCBI Taxonomy" id="6978"/>
    <lineage>
        <taxon>Eukaryota</taxon>
        <taxon>Metazoa</taxon>
        <taxon>Ecdysozoa</taxon>
        <taxon>Arthropoda</taxon>
        <taxon>Hexapoda</taxon>
        <taxon>Insecta</taxon>
        <taxon>Pterygota</taxon>
        <taxon>Neoptera</taxon>
        <taxon>Polyneoptera</taxon>
        <taxon>Dictyoptera</taxon>
        <taxon>Blattodea</taxon>
        <taxon>Blattoidea</taxon>
        <taxon>Blattidae</taxon>
        <taxon>Blattinae</taxon>
        <taxon>Periplaneta</taxon>
    </lineage>
</organism>
<evidence type="ECO:0000313" key="3">
    <source>
        <dbReference type="Proteomes" id="UP001148838"/>
    </source>
</evidence>
<comment type="caution">
    <text evidence="2">The sequence shown here is derived from an EMBL/GenBank/DDBJ whole genome shotgun (WGS) entry which is preliminary data.</text>
</comment>
<evidence type="ECO:0000313" key="2">
    <source>
        <dbReference type="EMBL" id="KAJ4431075.1"/>
    </source>
</evidence>
<dbReference type="EMBL" id="JAJSOF020000031">
    <property type="protein sequence ID" value="KAJ4431075.1"/>
    <property type="molecule type" value="Genomic_DNA"/>
</dbReference>